<evidence type="ECO:0000313" key="1">
    <source>
        <dbReference type="EMBL" id="TVU01870.1"/>
    </source>
</evidence>
<dbReference type="AlphaFoldDB" id="A0A5J9V805"/>
<sequence length="88" mass="10053">MTMHEKDEIKYAFLDDNDINGLTPDLMAPWDPYFLKPPAESNLDENTHAKLVTQWANKKAILLSKYGATATMFPDITPKVFCCLLEFN</sequence>
<dbReference type="EMBL" id="RWGY01000011">
    <property type="protein sequence ID" value="TVU32085.1"/>
    <property type="molecule type" value="Genomic_DNA"/>
</dbReference>
<protein>
    <submittedName>
        <fullName evidence="2">Uncharacterized protein</fullName>
    </submittedName>
</protein>
<dbReference type="EMBL" id="RWGY01000376">
    <property type="protein sequence ID" value="TVU01870.1"/>
    <property type="molecule type" value="Genomic_DNA"/>
</dbReference>
<gene>
    <name evidence="2" type="ORF">EJB05_23803</name>
    <name evidence="1" type="ORF">EJB05_52684</name>
</gene>
<comment type="caution">
    <text evidence="2">The sequence shown here is derived from an EMBL/GenBank/DDBJ whole genome shotgun (WGS) entry which is preliminary data.</text>
</comment>
<dbReference type="Proteomes" id="UP000324897">
    <property type="component" value="Chromosome 1"/>
</dbReference>
<feature type="non-terminal residue" evidence="2">
    <location>
        <position position="1"/>
    </location>
</feature>
<name>A0A5J9V805_9POAL</name>
<keyword evidence="3" id="KW-1185">Reference proteome</keyword>
<organism evidence="2 3">
    <name type="scientific">Eragrostis curvula</name>
    <name type="common">weeping love grass</name>
    <dbReference type="NCBI Taxonomy" id="38414"/>
    <lineage>
        <taxon>Eukaryota</taxon>
        <taxon>Viridiplantae</taxon>
        <taxon>Streptophyta</taxon>
        <taxon>Embryophyta</taxon>
        <taxon>Tracheophyta</taxon>
        <taxon>Spermatophyta</taxon>
        <taxon>Magnoliopsida</taxon>
        <taxon>Liliopsida</taxon>
        <taxon>Poales</taxon>
        <taxon>Poaceae</taxon>
        <taxon>PACMAD clade</taxon>
        <taxon>Chloridoideae</taxon>
        <taxon>Eragrostideae</taxon>
        <taxon>Eragrostidinae</taxon>
        <taxon>Eragrostis</taxon>
    </lineage>
</organism>
<accession>A0A5J9V805</accession>
<evidence type="ECO:0000313" key="3">
    <source>
        <dbReference type="Proteomes" id="UP000324897"/>
    </source>
</evidence>
<evidence type="ECO:0000313" key="2">
    <source>
        <dbReference type="EMBL" id="TVU32085.1"/>
    </source>
</evidence>
<proteinExistence type="predicted"/>
<dbReference type="Gramene" id="TVU32085">
    <property type="protein sequence ID" value="TVU32085"/>
    <property type="gene ID" value="EJB05_23803"/>
</dbReference>
<reference evidence="2 3" key="1">
    <citation type="journal article" date="2019" name="Sci. Rep.">
        <title>A high-quality genome of Eragrostis curvula grass provides insights into Poaceae evolution and supports new strategies to enhance forage quality.</title>
        <authorList>
            <person name="Carballo J."/>
            <person name="Santos B.A.C.M."/>
            <person name="Zappacosta D."/>
            <person name="Garbus I."/>
            <person name="Selva J.P."/>
            <person name="Gallo C.A."/>
            <person name="Diaz A."/>
            <person name="Albertini E."/>
            <person name="Caccamo M."/>
            <person name="Echenique V."/>
        </authorList>
    </citation>
    <scope>NUCLEOTIDE SEQUENCE [LARGE SCALE GENOMIC DNA]</scope>
    <source>
        <strain evidence="3">cv. Victoria</strain>
        <tissue evidence="2">Leaf</tissue>
    </source>
</reference>
<dbReference type="Gramene" id="TVU01870">
    <property type="protein sequence ID" value="TVU01870"/>
    <property type="gene ID" value="EJB05_52684"/>
</dbReference>